<dbReference type="InterPro" id="IPR033133">
    <property type="entry name" value="PUM-HD"/>
</dbReference>
<evidence type="ECO:0000256" key="2">
    <source>
        <dbReference type="ARBA" id="ARBA00022884"/>
    </source>
</evidence>
<dbReference type="GO" id="GO:0006417">
    <property type="term" value="P:regulation of translation"/>
    <property type="evidence" value="ECO:0007669"/>
    <property type="project" value="TreeGrafter"/>
</dbReference>
<feature type="compositionally biased region" description="Basic residues" evidence="3">
    <location>
        <begin position="207"/>
        <end position="216"/>
    </location>
</feature>
<accession>A0AA89BUS8</accession>
<evidence type="ECO:0000313" key="6">
    <source>
        <dbReference type="Proteomes" id="UP001186944"/>
    </source>
</evidence>
<dbReference type="PANTHER" id="PTHR13389">
    <property type="entry name" value="PUMILIO HOMOLOG 3"/>
    <property type="match status" value="1"/>
</dbReference>
<dbReference type="InterPro" id="IPR016024">
    <property type="entry name" value="ARM-type_fold"/>
</dbReference>
<dbReference type="Gene3D" id="1.25.10.10">
    <property type="entry name" value="Leucine-rich Repeat Variant"/>
    <property type="match status" value="2"/>
</dbReference>
<dbReference type="PROSITE" id="PS50303">
    <property type="entry name" value="PUM_HD"/>
    <property type="match status" value="1"/>
</dbReference>
<feature type="compositionally biased region" description="Polar residues" evidence="3">
    <location>
        <begin position="190"/>
        <end position="199"/>
    </location>
</feature>
<keyword evidence="1" id="KW-0677">Repeat</keyword>
<dbReference type="GO" id="GO:0005730">
    <property type="term" value="C:nucleolus"/>
    <property type="evidence" value="ECO:0007669"/>
    <property type="project" value="TreeGrafter"/>
</dbReference>
<feature type="compositionally biased region" description="Basic and acidic residues" evidence="3">
    <location>
        <begin position="248"/>
        <end position="264"/>
    </location>
</feature>
<evidence type="ECO:0000259" key="4">
    <source>
        <dbReference type="PROSITE" id="PS50303"/>
    </source>
</evidence>
<name>A0AA89BUS8_PINIB</name>
<feature type="compositionally biased region" description="Basic residues" evidence="3">
    <location>
        <begin position="17"/>
        <end position="28"/>
    </location>
</feature>
<proteinExistence type="predicted"/>
<sequence length="804" mass="92052">MKFGMEDSSFEESAPRERRKPPRSKKKDTRGNPEGDSVLQKDTVKLKAPPNSDNDSSFEVTSPRKRKKNKNERDNLVYIEQKHMAKKSKSMYSDTDLSSLDVTDTPDTLSQISAIAPVSDASMMTTFSRMRNPKGRHDVTWERAVQKARGQPDGAERSFSRKKSSKVSMRSQIEVIREVAEGGESDKSTENVPPTGNTDESPEPKLERRKSIKVKIQRAASNAAGKLKTLKTKKHLNESRTGLGANKRRLDESQLEEKSDSKKTKLKELPFKERKKVRKMLKNNFDMIQRSKKIWEDLRKHDLPDKSRFEMCQELMQMVKGNMKEFAFAHDTARVLQCLIQYGSMDQREEVYQEVKDQICLMAKSRYAKFLVKKFLIYGSKNHKNNVIKSFHGNVRKLVRHKEAADVIELAYSDYANAVQRLSLLEEFYGPSFTLFKTPDVKSLDQLLEMQPDKKDMILSNMKEALLPLIDKTILSHSMVHRLFHEFFAHASEKQRSDMIEAIRESVVQIIHTRDGARATMYCLWYGTAKDRKIIIKSLKGNVVKVCMDEYGHLALLALFDVVDDTKIVQKVVLEEILKSLHDVAQNQYGRKVMLYLMYPRDPHHFHPDIVRVLQEGDRNPNSKKDKSVRHQELLEFVSPSFLQFIVDHTRELVMENASLVLIMAIISHAKGDPTAAMEAVARIAAEPFVAGSLENQHIVEHSAGHMTLKRLIQNDRDRIQQGYSVLFSQVLLKTLKEGSLKSWAACNRGCFTLLFLLEVDHPDITDSVISQLSGIRKSLKKMIFKGAQILLQKLDSLSGEYKL</sequence>
<dbReference type="InterPro" id="IPR040059">
    <property type="entry name" value="PUM3"/>
</dbReference>
<dbReference type="Proteomes" id="UP001186944">
    <property type="component" value="Unassembled WGS sequence"/>
</dbReference>
<dbReference type="AlphaFoldDB" id="A0AA89BUS8"/>
<evidence type="ECO:0000313" key="5">
    <source>
        <dbReference type="EMBL" id="KAK3091659.1"/>
    </source>
</evidence>
<reference evidence="5" key="1">
    <citation type="submission" date="2019-08" db="EMBL/GenBank/DDBJ databases">
        <title>The improved chromosome-level genome for the pearl oyster Pinctada fucata martensii using PacBio sequencing and Hi-C.</title>
        <authorList>
            <person name="Zheng Z."/>
        </authorList>
    </citation>
    <scope>NUCLEOTIDE SEQUENCE</scope>
    <source>
        <strain evidence="5">ZZ-2019</strain>
        <tissue evidence="5">Adductor muscle</tissue>
    </source>
</reference>
<dbReference type="SUPFAM" id="SSF48371">
    <property type="entry name" value="ARM repeat"/>
    <property type="match status" value="1"/>
</dbReference>
<keyword evidence="2" id="KW-0694">RNA-binding</keyword>
<protein>
    <recommendedName>
        <fullName evidence="4">PUM-HD domain-containing protein</fullName>
    </recommendedName>
</protein>
<feature type="compositionally biased region" description="Basic and acidic residues" evidence="3">
    <location>
        <begin position="175"/>
        <end position="189"/>
    </location>
</feature>
<dbReference type="InterPro" id="IPR001313">
    <property type="entry name" value="Pumilio_RNA-bd_rpt"/>
</dbReference>
<organism evidence="5 6">
    <name type="scientific">Pinctada imbricata</name>
    <name type="common">Atlantic pearl-oyster</name>
    <name type="synonym">Pinctada martensii</name>
    <dbReference type="NCBI Taxonomy" id="66713"/>
    <lineage>
        <taxon>Eukaryota</taxon>
        <taxon>Metazoa</taxon>
        <taxon>Spiralia</taxon>
        <taxon>Lophotrochozoa</taxon>
        <taxon>Mollusca</taxon>
        <taxon>Bivalvia</taxon>
        <taxon>Autobranchia</taxon>
        <taxon>Pteriomorphia</taxon>
        <taxon>Pterioida</taxon>
        <taxon>Pterioidea</taxon>
        <taxon>Pteriidae</taxon>
        <taxon>Pinctada</taxon>
    </lineage>
</organism>
<comment type="caution">
    <text evidence="5">The sequence shown here is derived from an EMBL/GenBank/DDBJ whole genome shotgun (WGS) entry which is preliminary data.</text>
</comment>
<dbReference type="InterPro" id="IPR011989">
    <property type="entry name" value="ARM-like"/>
</dbReference>
<dbReference type="EMBL" id="VSWD01000010">
    <property type="protein sequence ID" value="KAK3091659.1"/>
    <property type="molecule type" value="Genomic_DNA"/>
</dbReference>
<feature type="region of interest" description="Disordered" evidence="3">
    <location>
        <begin position="145"/>
        <end position="264"/>
    </location>
</feature>
<dbReference type="PANTHER" id="PTHR13389:SF0">
    <property type="entry name" value="PUMILIO HOMOLOG 3"/>
    <property type="match status" value="1"/>
</dbReference>
<keyword evidence="6" id="KW-1185">Reference proteome</keyword>
<dbReference type="GO" id="GO:0003729">
    <property type="term" value="F:mRNA binding"/>
    <property type="evidence" value="ECO:0007669"/>
    <property type="project" value="TreeGrafter"/>
</dbReference>
<feature type="compositionally biased region" description="Polar residues" evidence="3">
    <location>
        <begin position="51"/>
        <end position="60"/>
    </location>
</feature>
<evidence type="ECO:0000256" key="3">
    <source>
        <dbReference type="SAM" id="MobiDB-lite"/>
    </source>
</evidence>
<dbReference type="SMART" id="SM00025">
    <property type="entry name" value="Pumilio"/>
    <property type="match status" value="5"/>
</dbReference>
<gene>
    <name evidence="5" type="ORF">FSP39_021613</name>
</gene>
<feature type="domain" description="PUM-HD" evidence="4">
    <location>
        <begin position="290"/>
        <end position="642"/>
    </location>
</feature>
<dbReference type="InterPro" id="IPR012959">
    <property type="entry name" value="CPL_dom"/>
</dbReference>
<dbReference type="Pfam" id="PF08144">
    <property type="entry name" value="CPL"/>
    <property type="match status" value="1"/>
</dbReference>
<feature type="region of interest" description="Disordered" evidence="3">
    <location>
        <begin position="1"/>
        <end position="77"/>
    </location>
</feature>
<evidence type="ECO:0000256" key="1">
    <source>
        <dbReference type="ARBA" id="ARBA00022737"/>
    </source>
</evidence>